<comment type="caution">
    <text evidence="6">The sequence shown here is derived from an EMBL/GenBank/DDBJ whole genome shotgun (WGS) entry which is preliminary data.</text>
</comment>
<dbReference type="GO" id="GO:0005829">
    <property type="term" value="C:cytosol"/>
    <property type="evidence" value="ECO:0007669"/>
    <property type="project" value="TreeGrafter"/>
</dbReference>
<feature type="domain" description="Ribosome maturation factor RimP C-terminal" evidence="5">
    <location>
        <begin position="91"/>
        <end position="153"/>
    </location>
</feature>
<dbReference type="InterPro" id="IPR035956">
    <property type="entry name" value="RimP_N_sf"/>
</dbReference>
<dbReference type="GO" id="GO:0000028">
    <property type="term" value="P:ribosomal small subunit assembly"/>
    <property type="evidence" value="ECO:0007669"/>
    <property type="project" value="TreeGrafter"/>
</dbReference>
<evidence type="ECO:0000259" key="4">
    <source>
        <dbReference type="Pfam" id="PF02576"/>
    </source>
</evidence>
<dbReference type="PANTHER" id="PTHR33867:SF1">
    <property type="entry name" value="RIBOSOME MATURATION FACTOR RIMP"/>
    <property type="match status" value="1"/>
</dbReference>
<dbReference type="SUPFAM" id="SSF75420">
    <property type="entry name" value="YhbC-like, N-terminal domain"/>
    <property type="match status" value="1"/>
</dbReference>
<gene>
    <name evidence="3" type="primary">rimP</name>
    <name evidence="6" type="ORF">RUMCAL_02588</name>
</gene>
<name>U2JYP8_9FIRM</name>
<dbReference type="HAMAP" id="MF_01077">
    <property type="entry name" value="RimP"/>
    <property type="match status" value="1"/>
</dbReference>
<dbReference type="Gene3D" id="3.30.300.70">
    <property type="entry name" value="RimP-like superfamily, N-terminal"/>
    <property type="match status" value="1"/>
</dbReference>
<evidence type="ECO:0000313" key="7">
    <source>
        <dbReference type="Proteomes" id="UP000016662"/>
    </source>
</evidence>
<evidence type="ECO:0000256" key="3">
    <source>
        <dbReference type="HAMAP-Rule" id="MF_01077"/>
    </source>
</evidence>
<feature type="domain" description="Ribosome maturation factor RimP N-terminal" evidence="4">
    <location>
        <begin position="16"/>
        <end position="88"/>
    </location>
</feature>
<evidence type="ECO:0000313" key="6">
    <source>
        <dbReference type="EMBL" id="ERJ91421.1"/>
    </source>
</evidence>
<dbReference type="PANTHER" id="PTHR33867">
    <property type="entry name" value="RIBOSOME MATURATION FACTOR RIMP"/>
    <property type="match status" value="1"/>
</dbReference>
<dbReference type="Pfam" id="PF17384">
    <property type="entry name" value="DUF150_C"/>
    <property type="match status" value="1"/>
</dbReference>
<dbReference type="STRING" id="411473.RUMCAL_02588"/>
<dbReference type="Gene3D" id="2.30.30.180">
    <property type="entry name" value="Ribosome maturation factor RimP, C-terminal domain"/>
    <property type="match status" value="1"/>
</dbReference>
<dbReference type="HOGENOM" id="CLU_070525_2_0_9"/>
<keyword evidence="7" id="KW-1185">Reference proteome</keyword>
<dbReference type="PATRIC" id="fig|411473.3.peg.2165"/>
<dbReference type="EMBL" id="AWVF01000315">
    <property type="protein sequence ID" value="ERJ91421.1"/>
    <property type="molecule type" value="Genomic_DNA"/>
</dbReference>
<organism evidence="6 7">
    <name type="scientific">Ruminococcus callidus ATCC 27760</name>
    <dbReference type="NCBI Taxonomy" id="411473"/>
    <lineage>
        <taxon>Bacteria</taxon>
        <taxon>Bacillati</taxon>
        <taxon>Bacillota</taxon>
        <taxon>Clostridia</taxon>
        <taxon>Eubacteriales</taxon>
        <taxon>Oscillospiraceae</taxon>
        <taxon>Ruminococcus</taxon>
    </lineage>
</organism>
<dbReference type="InterPro" id="IPR028989">
    <property type="entry name" value="RimP_N"/>
</dbReference>
<comment type="function">
    <text evidence="3">Required for maturation of 30S ribosomal subunits.</text>
</comment>
<keyword evidence="2 3" id="KW-0690">Ribosome biogenesis</keyword>
<reference evidence="6 7" key="1">
    <citation type="submission" date="2013-07" db="EMBL/GenBank/DDBJ databases">
        <authorList>
            <person name="Weinstock G."/>
            <person name="Sodergren E."/>
            <person name="Wylie T."/>
            <person name="Fulton L."/>
            <person name="Fulton R."/>
            <person name="Fronick C."/>
            <person name="O'Laughlin M."/>
            <person name="Godfrey J."/>
            <person name="Miner T."/>
            <person name="Herter B."/>
            <person name="Appelbaum E."/>
            <person name="Cordes M."/>
            <person name="Lek S."/>
            <person name="Wollam A."/>
            <person name="Pepin K.H."/>
            <person name="Palsikar V.B."/>
            <person name="Mitreva M."/>
            <person name="Wilson R.K."/>
        </authorList>
    </citation>
    <scope>NUCLEOTIDE SEQUENCE [LARGE SCALE GENOMIC DNA]</scope>
    <source>
        <strain evidence="6 7">ATCC 27760</strain>
    </source>
</reference>
<dbReference type="InterPro" id="IPR036847">
    <property type="entry name" value="RimP_C_sf"/>
</dbReference>
<dbReference type="RefSeq" id="WP_021680761.1">
    <property type="nucleotide sequence ID" value="NZ_KI260304.1"/>
</dbReference>
<sequence length="160" mass="18186">MKMKKFGGTEKVVYDLVKPIADEQGYSIWDVSFEKEGAYWYLRVFIDHPDGIDIEDCEKMTRPVNAAVDAADPISQAYVLEVGSAGLERELNQPQHFAETLGMEVRARAIRPINGEKEWIGILTAYDTEQITIQPEEQEAPVTLPLADLSYVRRYVTVEF</sequence>
<dbReference type="eggNOG" id="COG0779">
    <property type="taxonomic scope" value="Bacteria"/>
</dbReference>
<comment type="similarity">
    <text evidence="3">Belongs to the RimP family.</text>
</comment>
<accession>U2JYP8</accession>
<proteinExistence type="inferred from homology"/>
<dbReference type="GO" id="GO:0006412">
    <property type="term" value="P:translation"/>
    <property type="evidence" value="ECO:0007669"/>
    <property type="project" value="TreeGrafter"/>
</dbReference>
<dbReference type="InterPro" id="IPR028998">
    <property type="entry name" value="RimP_C"/>
</dbReference>
<dbReference type="SUPFAM" id="SSF74942">
    <property type="entry name" value="YhbC-like, C-terminal domain"/>
    <property type="match status" value="1"/>
</dbReference>
<dbReference type="InterPro" id="IPR003728">
    <property type="entry name" value="Ribosome_maturation_RimP"/>
</dbReference>
<dbReference type="AlphaFoldDB" id="U2JYP8"/>
<comment type="subcellular location">
    <subcellularLocation>
        <location evidence="3">Cytoplasm</location>
    </subcellularLocation>
</comment>
<dbReference type="FunFam" id="3.30.300.70:FF:000001">
    <property type="entry name" value="Ribosome maturation factor RimP"/>
    <property type="match status" value="1"/>
</dbReference>
<evidence type="ECO:0000256" key="1">
    <source>
        <dbReference type="ARBA" id="ARBA00022490"/>
    </source>
</evidence>
<dbReference type="Pfam" id="PF02576">
    <property type="entry name" value="RimP_N"/>
    <property type="match status" value="1"/>
</dbReference>
<dbReference type="GeneID" id="93693296"/>
<evidence type="ECO:0000256" key="2">
    <source>
        <dbReference type="ARBA" id="ARBA00022517"/>
    </source>
</evidence>
<dbReference type="OrthoDB" id="9805006at2"/>
<dbReference type="CDD" id="cd01734">
    <property type="entry name" value="YlxS_C"/>
    <property type="match status" value="1"/>
</dbReference>
<dbReference type="Proteomes" id="UP000016662">
    <property type="component" value="Unassembled WGS sequence"/>
</dbReference>
<keyword evidence="1 3" id="KW-0963">Cytoplasm</keyword>
<evidence type="ECO:0000259" key="5">
    <source>
        <dbReference type="Pfam" id="PF17384"/>
    </source>
</evidence>
<protein>
    <recommendedName>
        <fullName evidence="3">Ribosome maturation factor RimP</fullName>
    </recommendedName>
</protein>